<organism evidence="2 3">
    <name type="scientific">Ostreococcus tauri</name>
    <name type="common">Marine green alga</name>
    <dbReference type="NCBI Taxonomy" id="70448"/>
    <lineage>
        <taxon>Eukaryota</taxon>
        <taxon>Viridiplantae</taxon>
        <taxon>Chlorophyta</taxon>
        <taxon>Mamiellophyceae</taxon>
        <taxon>Mamiellales</taxon>
        <taxon>Bathycoccaceae</taxon>
        <taxon>Ostreococcus</taxon>
    </lineage>
</organism>
<dbReference type="GeneID" id="9834964"/>
<dbReference type="OrthoDB" id="10668181at2759"/>
<sequence length="264" mass="29487">MAERLERERAARAEVEAAMARGRDARDDAERNARAAESDAARWKLGEEAVRKELVEVKAMLRTSEEAWRGRERELRDDAARAGAETTRARAELEEAKRRSERAESYANAVNARVTAAEREVDEFSQAVALSAAGGTRTRDLEERLAREEELRAGLENELSRLRANDAVREGELSKLRMLVDQNSGPDTVELRARLDAADARARDLVAALKYEERAKDEAIREMFRARAAAKAAEAHASRLRVKTSRNQALASVIQSIGDSLFDE</sequence>
<name>A0A090N2P2_OSTTA</name>
<feature type="region of interest" description="Disordered" evidence="1">
    <location>
        <begin position="16"/>
        <end position="40"/>
    </location>
</feature>
<reference evidence="2 3" key="2">
    <citation type="journal article" date="2014" name="BMC Genomics">
        <title>An improved genome of the model marine alga Ostreococcus tauri unfolds by assessing Illumina de novo assemblies.</title>
        <authorList>
            <person name="Blanc-Mathieu R."/>
            <person name="Verhelst B."/>
            <person name="Derelle E."/>
            <person name="Rombauts S."/>
            <person name="Bouget F.Y."/>
            <person name="Carre I."/>
            <person name="Chateau A."/>
            <person name="Eyre-Walker A."/>
            <person name="Grimsley N."/>
            <person name="Moreau H."/>
            <person name="Piegu B."/>
            <person name="Rivals E."/>
            <person name="Schackwitz W."/>
            <person name="Van de Peer Y."/>
            <person name="Piganeau G."/>
        </authorList>
    </citation>
    <scope>NUCLEOTIDE SEQUENCE [LARGE SCALE GENOMIC DNA]</scope>
    <source>
        <strain evidence="3">OTTH 0595 / CCAP 157/2 / RCC745</strain>
    </source>
</reference>
<reference evidence="3" key="1">
    <citation type="journal article" date="2006" name="Proc. Natl. Acad. Sci. U.S.A.">
        <title>Genome analysis of the smallest free-living eukaryote Ostreococcus tauri unveils many unique features.</title>
        <authorList>
            <person name="Derelle E."/>
            <person name="Ferraz C."/>
            <person name="Rombauts S."/>
            <person name="Rouze P."/>
            <person name="Worden A.Z."/>
            <person name="Robbens S."/>
            <person name="Partensky F."/>
            <person name="Degroeve S."/>
            <person name="Echeynie S."/>
            <person name="Cooke R."/>
            <person name="Saeys Y."/>
            <person name="Wuyts J."/>
            <person name="Jabbari K."/>
            <person name="Bowler C."/>
            <person name="Panaud O."/>
            <person name="Piegu B."/>
            <person name="Ball S.G."/>
            <person name="Ral J.-P."/>
            <person name="Bouget F.-Y."/>
            <person name="Piganeau G."/>
            <person name="De Baets B."/>
            <person name="Picard A."/>
            <person name="Delseny M."/>
            <person name="Demaille J."/>
            <person name="Van de Peer Y."/>
            <person name="Moreau H."/>
        </authorList>
    </citation>
    <scope>NUCLEOTIDE SEQUENCE [LARGE SCALE GENOMIC DNA]</scope>
    <source>
        <strain evidence="3">OTTH 0595 / CCAP 157/2 / RCC745</strain>
    </source>
</reference>
<comment type="caution">
    <text evidence="2">The sequence shown here is derived from an EMBL/GenBank/DDBJ whole genome shotgun (WGS) entry which is preliminary data.</text>
</comment>
<evidence type="ECO:0000313" key="2">
    <source>
        <dbReference type="EMBL" id="CEF96583.1"/>
    </source>
</evidence>
<dbReference type="KEGG" id="ota:OT_ostta01g01630"/>
<protein>
    <submittedName>
        <fullName evidence="2">Unnamed product</fullName>
    </submittedName>
</protein>
<keyword evidence="3" id="KW-1185">Reference proteome</keyword>
<feature type="compositionally biased region" description="Basic and acidic residues" evidence="1">
    <location>
        <begin position="87"/>
        <end position="104"/>
    </location>
</feature>
<dbReference type="InParanoid" id="A0A090N2P2"/>
<evidence type="ECO:0000256" key="1">
    <source>
        <dbReference type="SAM" id="MobiDB-lite"/>
    </source>
</evidence>
<feature type="compositionally biased region" description="Basic and acidic residues" evidence="1">
    <location>
        <begin position="68"/>
        <end position="80"/>
    </location>
</feature>
<dbReference type="Proteomes" id="UP000009170">
    <property type="component" value="Unassembled WGS sequence"/>
</dbReference>
<evidence type="ECO:0000313" key="3">
    <source>
        <dbReference type="Proteomes" id="UP000009170"/>
    </source>
</evidence>
<dbReference type="EMBL" id="CAID01000001">
    <property type="protein sequence ID" value="CEF96583.1"/>
    <property type="molecule type" value="Genomic_DNA"/>
</dbReference>
<accession>A0A090N2P2</accession>
<gene>
    <name evidence="2" type="ORF">OT_ostta01g01630</name>
</gene>
<dbReference type="RefSeq" id="XP_003074221.2">
    <property type="nucleotide sequence ID" value="XM_003074175.2"/>
</dbReference>
<dbReference type="AlphaFoldDB" id="A0A090N2P2"/>
<proteinExistence type="predicted"/>
<feature type="region of interest" description="Disordered" evidence="1">
    <location>
        <begin position="68"/>
        <end position="108"/>
    </location>
</feature>